<accession>A0A250X4M3</accession>
<dbReference type="PANTHER" id="PTHR13318:SF190">
    <property type="entry name" value="PARTNER OF PAIRED, ISOFORM B"/>
    <property type="match status" value="1"/>
</dbReference>
<evidence type="ECO:0008006" key="5">
    <source>
        <dbReference type="Google" id="ProtNLM"/>
    </source>
</evidence>
<dbReference type="SMART" id="SM00367">
    <property type="entry name" value="LRR_CC"/>
    <property type="match status" value="5"/>
</dbReference>
<evidence type="ECO:0000256" key="1">
    <source>
        <dbReference type="ARBA" id="ARBA00004430"/>
    </source>
</evidence>
<dbReference type="GO" id="GO:0019005">
    <property type="term" value="C:SCF ubiquitin ligase complex"/>
    <property type="evidence" value="ECO:0007669"/>
    <property type="project" value="TreeGrafter"/>
</dbReference>
<comment type="caution">
    <text evidence="3">The sequence shown here is derived from an EMBL/GenBank/DDBJ whole genome shotgun (WGS) entry which is preliminary data.</text>
</comment>
<feature type="region of interest" description="Disordered" evidence="2">
    <location>
        <begin position="112"/>
        <end position="135"/>
    </location>
</feature>
<dbReference type="GO" id="GO:0005930">
    <property type="term" value="C:axoneme"/>
    <property type="evidence" value="ECO:0007669"/>
    <property type="project" value="UniProtKB-SubCell"/>
</dbReference>
<dbReference type="AlphaFoldDB" id="A0A250X4M3"/>
<feature type="compositionally biased region" description="Basic and acidic residues" evidence="2">
    <location>
        <begin position="29"/>
        <end position="42"/>
    </location>
</feature>
<dbReference type="SUPFAM" id="SSF52047">
    <property type="entry name" value="RNI-like"/>
    <property type="match status" value="1"/>
</dbReference>
<organism evidence="3 4">
    <name type="scientific">Chlamydomonas eustigma</name>
    <dbReference type="NCBI Taxonomy" id="1157962"/>
    <lineage>
        <taxon>Eukaryota</taxon>
        <taxon>Viridiplantae</taxon>
        <taxon>Chlorophyta</taxon>
        <taxon>core chlorophytes</taxon>
        <taxon>Chlorophyceae</taxon>
        <taxon>CS clade</taxon>
        <taxon>Chlamydomonadales</taxon>
        <taxon>Chlamydomonadaceae</taxon>
        <taxon>Chlamydomonas</taxon>
    </lineage>
</organism>
<name>A0A250X4M3_9CHLO</name>
<dbReference type="Proteomes" id="UP000232323">
    <property type="component" value="Unassembled WGS sequence"/>
</dbReference>
<sequence>MDSKKRNRHEQKPVPTGEEPLQQVPSASKADDEQDRRADMAKLARRRAAHFAHFKGDDDADNAADNVHTGSNEARTLGPWSSAVELVNARQKAQAAREDKLQGRAVAAVNGEEDPAQPVPKIQWSPTRDVSQGPRPGPSAIPALFTLCLTVLNEYVDCIDSLVGVPDTIRIKLAAFVCSKRRMSKEVAQLFAQGAPAEVVLPDCHHLDAVSMTDLVQECVTYRLERLELGSCGRGFGDSQAQHLTKLGTLHAMSQLSLGGAYRLSDQGLEQALTVLSALSSLKLAQCSRLTGSVIERLPSLLPILRHLDLHDCRGIAPEALISALPGLSQLQDLRLDGMHQVEDDVMSAIARMYSLRALGISYTQVCHKLYMIPVTLFGVSDQKFDFTLFPTMDRHQIIPIPYVRTSYLFLHNDKVSDVGLSSVAAGCPGLQALYMDECLKITDAGLLALSSGCKYLTVLSARRCTKLSDEALASVVQRGTLQRLLVSGVHGCGVRTMQALALNCKECLEHLDVSFCRGVTEQALGLVADSCRLLSNLVVFGCSHVGNTFLHGHSNDRLSEVIGIGTILAN</sequence>
<proteinExistence type="predicted"/>
<dbReference type="STRING" id="1157962.A0A250X4M3"/>
<evidence type="ECO:0000313" key="3">
    <source>
        <dbReference type="EMBL" id="GAX78034.1"/>
    </source>
</evidence>
<comment type="subcellular location">
    <subcellularLocation>
        <location evidence="1">Cytoplasm</location>
        <location evidence="1">Cytoskeleton</location>
        <location evidence="1">Cilium axoneme</location>
    </subcellularLocation>
</comment>
<dbReference type="InterPro" id="IPR032675">
    <property type="entry name" value="LRR_dom_sf"/>
</dbReference>
<dbReference type="EMBL" id="BEGY01000029">
    <property type="protein sequence ID" value="GAX78034.1"/>
    <property type="molecule type" value="Genomic_DNA"/>
</dbReference>
<dbReference type="Gene3D" id="3.80.10.10">
    <property type="entry name" value="Ribonuclease Inhibitor"/>
    <property type="match status" value="2"/>
</dbReference>
<evidence type="ECO:0000256" key="2">
    <source>
        <dbReference type="SAM" id="MobiDB-lite"/>
    </source>
</evidence>
<protein>
    <recommendedName>
        <fullName evidence="5">COI1 F-box domain-containing protein</fullName>
    </recommendedName>
</protein>
<reference evidence="3 4" key="1">
    <citation type="submission" date="2017-08" db="EMBL/GenBank/DDBJ databases">
        <title>Acidophilic green algal genome provides insights into adaptation to an acidic environment.</title>
        <authorList>
            <person name="Hirooka S."/>
            <person name="Hirose Y."/>
            <person name="Kanesaki Y."/>
            <person name="Higuchi S."/>
            <person name="Fujiwara T."/>
            <person name="Onuma R."/>
            <person name="Era A."/>
            <person name="Ohbayashi R."/>
            <person name="Uzuka A."/>
            <person name="Nozaki H."/>
            <person name="Yoshikawa H."/>
            <person name="Miyagishima S.Y."/>
        </authorList>
    </citation>
    <scope>NUCLEOTIDE SEQUENCE [LARGE SCALE GENOMIC DNA]</scope>
    <source>
        <strain evidence="3 4">NIES-2499</strain>
    </source>
</reference>
<evidence type="ECO:0000313" key="4">
    <source>
        <dbReference type="Proteomes" id="UP000232323"/>
    </source>
</evidence>
<feature type="compositionally biased region" description="Basic residues" evidence="2">
    <location>
        <begin position="43"/>
        <end position="53"/>
    </location>
</feature>
<dbReference type="GO" id="GO:0031146">
    <property type="term" value="P:SCF-dependent proteasomal ubiquitin-dependent protein catabolic process"/>
    <property type="evidence" value="ECO:0007669"/>
    <property type="project" value="TreeGrafter"/>
</dbReference>
<gene>
    <name evidence="3" type="ORF">CEUSTIGMA_g5476.t1</name>
</gene>
<dbReference type="PANTHER" id="PTHR13318">
    <property type="entry name" value="PARTNER OF PAIRED, ISOFORM B-RELATED"/>
    <property type="match status" value="1"/>
</dbReference>
<dbReference type="InterPro" id="IPR006553">
    <property type="entry name" value="Leu-rich_rpt_Cys-con_subtyp"/>
</dbReference>
<keyword evidence="4" id="KW-1185">Reference proteome</keyword>
<dbReference type="OrthoDB" id="10257471at2759"/>
<feature type="region of interest" description="Disordered" evidence="2">
    <location>
        <begin position="1"/>
        <end position="76"/>
    </location>
</feature>